<dbReference type="Proteomes" id="UP001200313">
    <property type="component" value="Unassembled WGS sequence"/>
</dbReference>
<feature type="non-terminal residue" evidence="1">
    <location>
        <position position="74"/>
    </location>
</feature>
<keyword evidence="1" id="KW-0067">ATP-binding</keyword>
<reference evidence="1 2" key="1">
    <citation type="submission" date="2022-01" db="EMBL/GenBank/DDBJ databases">
        <title>Collection of gut derived symbiotic bacterial strains cultured from healthy donors.</title>
        <authorList>
            <person name="Lin H."/>
            <person name="Kohout C."/>
            <person name="Waligurski E."/>
            <person name="Pamer E.G."/>
        </authorList>
    </citation>
    <scope>NUCLEOTIDE SEQUENCE [LARGE SCALE GENOMIC DNA]</scope>
    <source>
        <strain evidence="1 2">DFI.3.7</strain>
    </source>
</reference>
<gene>
    <name evidence="1" type="ORF">L0P79_20205</name>
</gene>
<comment type="caution">
    <text evidence="1">The sequence shown here is derived from an EMBL/GenBank/DDBJ whole genome shotgun (WGS) entry which is preliminary data.</text>
</comment>
<proteinExistence type="predicted"/>
<accession>A0ABS9MET9</accession>
<dbReference type="GO" id="GO:0005524">
    <property type="term" value="F:ATP binding"/>
    <property type="evidence" value="ECO:0007669"/>
    <property type="project" value="UniProtKB-KW"/>
</dbReference>
<evidence type="ECO:0000313" key="2">
    <source>
        <dbReference type="Proteomes" id="UP001200313"/>
    </source>
</evidence>
<keyword evidence="1" id="KW-0547">Nucleotide-binding</keyword>
<name>A0ABS9MET9_9FIRM</name>
<dbReference type="EMBL" id="JAKNJB010000140">
    <property type="protein sequence ID" value="MCG4529339.1"/>
    <property type="molecule type" value="Genomic_DNA"/>
</dbReference>
<evidence type="ECO:0000313" key="1">
    <source>
        <dbReference type="EMBL" id="MCG4529339.1"/>
    </source>
</evidence>
<sequence>TLMRDFIDSAALFSDVFAAMGMKIILSGTDSLGFWLAMDQELYDRAKPIHTTFIPYREYSRLLGIDSIDEYIRY</sequence>
<feature type="non-terminal residue" evidence="1">
    <location>
        <position position="1"/>
    </location>
</feature>
<keyword evidence="2" id="KW-1185">Reference proteome</keyword>
<organism evidence="1 2">
    <name type="scientific">Intestinimonas massiliensis</name>
    <name type="common">ex Afouda et al. 2020</name>
    <dbReference type="NCBI Taxonomy" id="1673721"/>
    <lineage>
        <taxon>Bacteria</taxon>
        <taxon>Bacillati</taxon>
        <taxon>Bacillota</taxon>
        <taxon>Clostridia</taxon>
        <taxon>Eubacteriales</taxon>
        <taxon>Intestinimonas</taxon>
    </lineage>
</organism>
<protein>
    <submittedName>
        <fullName evidence="1">ATP-binding protein</fullName>
    </submittedName>
</protein>